<reference evidence="5" key="1">
    <citation type="submission" date="2024-06" db="EMBL/GenBank/DDBJ databases">
        <authorList>
            <consortium name="consrtm"/>
            <person name="Uemura M."/>
            <person name="Terahara T."/>
        </authorList>
    </citation>
    <scope>NUCLEOTIDE SEQUENCE</scope>
    <source>
        <strain evidence="5">KM77-8</strain>
    </source>
</reference>
<reference evidence="5" key="2">
    <citation type="submission" date="2024-07" db="EMBL/GenBank/DDBJ databases">
        <title>Streptomyces haneummycinica sp. nov., a new antibiotic-producing actinobacterium isolated from marine sediment.</title>
        <authorList>
            <person name="Uemura M."/>
            <person name="Hamada M."/>
            <person name="Hirano S."/>
            <person name="Kobayashi K."/>
            <person name="Ohshiro T."/>
            <person name="Kobayashi T."/>
            <person name="Terahara T."/>
        </authorList>
    </citation>
    <scope>NUCLEOTIDE SEQUENCE</scope>
    <source>
        <strain evidence="5">KM77-8</strain>
    </source>
</reference>
<evidence type="ECO:0000256" key="3">
    <source>
        <dbReference type="ARBA" id="ARBA00023163"/>
    </source>
</evidence>
<organism evidence="5">
    <name type="scientific">Streptomyces haneummycinicus</name>
    <dbReference type="NCBI Taxonomy" id="3074435"/>
    <lineage>
        <taxon>Bacteria</taxon>
        <taxon>Bacillati</taxon>
        <taxon>Actinomycetota</taxon>
        <taxon>Actinomycetes</taxon>
        <taxon>Kitasatosporales</taxon>
        <taxon>Streptomycetaceae</taxon>
        <taxon>Streptomyces</taxon>
    </lineage>
</organism>
<dbReference type="GO" id="GO:0003677">
    <property type="term" value="F:DNA binding"/>
    <property type="evidence" value="ECO:0007669"/>
    <property type="project" value="UniProtKB-KW"/>
</dbReference>
<protein>
    <recommendedName>
        <fullName evidence="4">HTH luxR-type domain-containing protein</fullName>
    </recommendedName>
</protein>
<dbReference type="SUPFAM" id="SSF46894">
    <property type="entry name" value="C-terminal effector domain of the bipartite response regulators"/>
    <property type="match status" value="1"/>
</dbReference>
<dbReference type="SUPFAM" id="SSF55781">
    <property type="entry name" value="GAF domain-like"/>
    <property type="match status" value="1"/>
</dbReference>
<dbReference type="PROSITE" id="PS50043">
    <property type="entry name" value="HTH_LUXR_2"/>
    <property type="match status" value="1"/>
</dbReference>
<dbReference type="InterPro" id="IPR016032">
    <property type="entry name" value="Sig_transdc_resp-reg_C-effctor"/>
</dbReference>
<feature type="domain" description="HTH luxR-type" evidence="4">
    <location>
        <begin position="222"/>
        <end position="280"/>
    </location>
</feature>
<dbReference type="Gene3D" id="1.10.10.10">
    <property type="entry name" value="Winged helix-like DNA-binding domain superfamily/Winged helix DNA-binding domain"/>
    <property type="match status" value="1"/>
</dbReference>
<dbReference type="InterPro" id="IPR041664">
    <property type="entry name" value="AAA_16"/>
</dbReference>
<keyword evidence="1" id="KW-0805">Transcription regulation</keyword>
<name>A0AAT9HH05_9ACTN</name>
<dbReference type="Gene3D" id="3.30.450.40">
    <property type="match status" value="1"/>
</dbReference>
<gene>
    <name evidence="5" type="ORF">SHKM778_30720</name>
</gene>
<dbReference type="InterPro" id="IPR036388">
    <property type="entry name" value="WH-like_DNA-bd_sf"/>
</dbReference>
<dbReference type="InterPro" id="IPR000792">
    <property type="entry name" value="Tscrpt_reg_LuxR_C"/>
</dbReference>
<dbReference type="PRINTS" id="PR00038">
    <property type="entry name" value="HTHLUXR"/>
</dbReference>
<evidence type="ECO:0000256" key="1">
    <source>
        <dbReference type="ARBA" id="ARBA00023015"/>
    </source>
</evidence>
<dbReference type="SUPFAM" id="SSF52540">
    <property type="entry name" value="P-loop containing nucleoside triphosphate hydrolases"/>
    <property type="match status" value="1"/>
</dbReference>
<dbReference type="SMART" id="SM00421">
    <property type="entry name" value="HTH_LUXR"/>
    <property type="match status" value="1"/>
</dbReference>
<dbReference type="CDD" id="cd00009">
    <property type="entry name" value="AAA"/>
    <property type="match status" value="1"/>
</dbReference>
<evidence type="ECO:0000259" key="4">
    <source>
        <dbReference type="PROSITE" id="PS50043"/>
    </source>
</evidence>
<dbReference type="InterPro" id="IPR029016">
    <property type="entry name" value="GAF-like_dom_sf"/>
</dbReference>
<dbReference type="EMBL" id="AP035768">
    <property type="protein sequence ID" value="BFO16684.1"/>
    <property type="molecule type" value="Genomic_DNA"/>
</dbReference>
<dbReference type="InterPro" id="IPR027417">
    <property type="entry name" value="P-loop_NTPase"/>
</dbReference>
<evidence type="ECO:0000313" key="5">
    <source>
        <dbReference type="EMBL" id="BFO16684.1"/>
    </source>
</evidence>
<keyword evidence="2" id="KW-0238">DNA-binding</keyword>
<dbReference type="GO" id="GO:0006355">
    <property type="term" value="P:regulation of DNA-templated transcription"/>
    <property type="evidence" value="ECO:0007669"/>
    <property type="project" value="InterPro"/>
</dbReference>
<sequence>MTADPMGAGDGVEIRGALLRLRHATGLPVAFGGLVEPGRRQVRISELSGTATPALSALAVSSGFGLGGRAVALARPCAVTDYSVSRQISHEYDVPVAAEGLRAVVAVPVVVRRRVRAVLYGALRAAQPPHCPKGRGGPHGDRTLGAAVQAARDVEQALAVREEAAALMAAAVRPDPGPPSGAAWEQVREAHAALRALAPRIADPALRAELLQACALLTPDTGRAPAVRLAPREVDVLACVAAGATNGVTAERLGVTAETVKAYLRSAMRKLGGAPAGRPWSPPAGRGGCRRFARYSRSGYYLRYIADFPVAGPAVICLTTRSVRNSGAGCLILARTRHTEGAVTVRRDFKEPARSRPDLVIGRDELYSEAREQLAREGSVLLHGPAGIGKSTVLRALAEENAGAAGTVLRCSATESESHLPFLALADLFGLVLDKVSARLPAAQRTALESALTGRGESTLQRDGLALRLAVLSTLRALAAEGPVLVVADDLQVA</sequence>
<dbReference type="Gene3D" id="3.40.50.300">
    <property type="entry name" value="P-loop containing nucleotide triphosphate hydrolases"/>
    <property type="match status" value="1"/>
</dbReference>
<dbReference type="AlphaFoldDB" id="A0AAT9HH05"/>
<accession>A0AAT9HH05</accession>
<dbReference type="CDD" id="cd06170">
    <property type="entry name" value="LuxR_C_like"/>
    <property type="match status" value="1"/>
</dbReference>
<keyword evidence="3" id="KW-0804">Transcription</keyword>
<proteinExistence type="predicted"/>
<dbReference type="Pfam" id="PF13191">
    <property type="entry name" value="AAA_16"/>
    <property type="match status" value="1"/>
</dbReference>
<dbReference type="PANTHER" id="PTHR44688">
    <property type="entry name" value="DNA-BINDING TRANSCRIPTIONAL ACTIVATOR DEVR_DOSR"/>
    <property type="match status" value="1"/>
</dbReference>
<evidence type="ECO:0000256" key="2">
    <source>
        <dbReference type="ARBA" id="ARBA00023125"/>
    </source>
</evidence>
<dbReference type="PANTHER" id="PTHR44688:SF16">
    <property type="entry name" value="DNA-BINDING TRANSCRIPTIONAL ACTIVATOR DEVR_DOSR"/>
    <property type="match status" value="1"/>
</dbReference>
<dbReference type="Pfam" id="PF00196">
    <property type="entry name" value="GerE"/>
    <property type="match status" value="1"/>
</dbReference>